<keyword evidence="3" id="KW-1185">Reference proteome</keyword>
<gene>
    <name evidence="2" type="ORF">Moror_15582</name>
</gene>
<dbReference type="EMBL" id="AWSO01001542">
    <property type="protein sequence ID" value="ESK83444.1"/>
    <property type="molecule type" value="Genomic_DNA"/>
</dbReference>
<sequence length="356" mass="39490">MPFTTHTISPLALGLPPSPENAPPVINIDRTVAMFSLHGAHLHKVDDMKDVAVQRPKIEDEFSEGPRLFRILNRGSNTSSASNRPFAAEKKNQTPAAPICPPPPQEHTRQRNISYAPFQHPSQLQSSFVGYTSFKPWGPDSGDEVYLSNKRGPAASLPLNSSLPVTFPQFSESSTLSPEEKIIRRPLPRAVPLPSDAENDVPHFTNPFDNVKPKPNPEPLPGIPKDGVINLDDYDLTEERSWPFLSGYDSSSSEEESENSTPYSSPSVLPRSGPQQDLFANAFKSDLTSIIQCSRVYPSSTEPDWRVGEYWYCNAVIPSSPVFRMADVEIESPKPYSLTQGLALERMLTEMGCRRD</sequence>
<evidence type="ECO:0000313" key="3">
    <source>
        <dbReference type="Proteomes" id="UP000017559"/>
    </source>
</evidence>
<feature type="region of interest" description="Disordered" evidence="1">
    <location>
        <begin position="245"/>
        <end position="271"/>
    </location>
</feature>
<feature type="region of interest" description="Disordered" evidence="1">
    <location>
        <begin position="190"/>
        <end position="229"/>
    </location>
</feature>
<comment type="caution">
    <text evidence="2">The sequence shown here is derived from an EMBL/GenBank/DDBJ whole genome shotgun (WGS) entry which is preliminary data.</text>
</comment>
<evidence type="ECO:0000256" key="1">
    <source>
        <dbReference type="SAM" id="MobiDB-lite"/>
    </source>
</evidence>
<evidence type="ECO:0000313" key="2">
    <source>
        <dbReference type="EMBL" id="ESK83444.1"/>
    </source>
</evidence>
<reference evidence="2 3" key="1">
    <citation type="journal article" date="2014" name="BMC Genomics">
        <title>Genome and secretome analysis of the hemibiotrophic fungal pathogen, Moniliophthora roreri, which causes frosty pod rot disease of cacao: mechanisms of the biotrophic and necrotrophic phases.</title>
        <authorList>
            <person name="Meinhardt L.W."/>
            <person name="Costa G.G.L."/>
            <person name="Thomazella D.P.T."/>
            <person name="Teixeira P.J.P.L."/>
            <person name="Carazzolle M.F."/>
            <person name="Schuster S.C."/>
            <person name="Carlson J.E."/>
            <person name="Guiltinan M.J."/>
            <person name="Mieczkowski P."/>
            <person name="Farmer A."/>
            <person name="Ramaraj T."/>
            <person name="Crozier J."/>
            <person name="Davis R.E."/>
            <person name="Shao J."/>
            <person name="Melnick R.L."/>
            <person name="Pereira G.A.G."/>
            <person name="Bailey B.A."/>
        </authorList>
    </citation>
    <scope>NUCLEOTIDE SEQUENCE [LARGE SCALE GENOMIC DNA]</scope>
    <source>
        <strain evidence="2 3">MCA 2997</strain>
    </source>
</reference>
<name>V2XVL3_MONRO</name>
<feature type="region of interest" description="Disordered" evidence="1">
    <location>
        <begin position="1"/>
        <end position="20"/>
    </location>
</feature>
<organism evidence="2 3">
    <name type="scientific">Moniliophthora roreri (strain MCA 2997)</name>
    <name type="common">Cocoa frosty pod rot fungus</name>
    <name type="synonym">Crinipellis roreri</name>
    <dbReference type="NCBI Taxonomy" id="1381753"/>
    <lineage>
        <taxon>Eukaryota</taxon>
        <taxon>Fungi</taxon>
        <taxon>Dikarya</taxon>
        <taxon>Basidiomycota</taxon>
        <taxon>Agaricomycotina</taxon>
        <taxon>Agaricomycetes</taxon>
        <taxon>Agaricomycetidae</taxon>
        <taxon>Agaricales</taxon>
        <taxon>Marasmiineae</taxon>
        <taxon>Marasmiaceae</taxon>
        <taxon>Moniliophthora</taxon>
    </lineage>
</organism>
<dbReference type="HOGENOM" id="CLU_778648_0_0_1"/>
<accession>V2XVL3</accession>
<proteinExistence type="predicted"/>
<dbReference type="Proteomes" id="UP000017559">
    <property type="component" value="Unassembled WGS sequence"/>
</dbReference>
<protein>
    <submittedName>
        <fullName evidence="2">Uncharacterized protein</fullName>
    </submittedName>
</protein>
<dbReference type="AlphaFoldDB" id="V2XVL3"/>
<feature type="region of interest" description="Disordered" evidence="1">
    <location>
        <begin position="75"/>
        <end position="109"/>
    </location>
</feature>
<dbReference type="OrthoDB" id="2953723at2759"/>
<dbReference type="KEGG" id="mrr:Moror_15582"/>